<reference evidence="2" key="1">
    <citation type="journal article" date="2019" name="bioRxiv">
        <title>The Genome of the Zebra Mussel, Dreissena polymorpha: A Resource for Invasive Species Research.</title>
        <authorList>
            <person name="McCartney M.A."/>
            <person name="Auch B."/>
            <person name="Kono T."/>
            <person name="Mallez S."/>
            <person name="Zhang Y."/>
            <person name="Obille A."/>
            <person name="Becker A."/>
            <person name="Abrahante J.E."/>
            <person name="Garbe J."/>
            <person name="Badalamenti J.P."/>
            <person name="Herman A."/>
            <person name="Mangelson H."/>
            <person name="Liachko I."/>
            <person name="Sullivan S."/>
            <person name="Sone E.D."/>
            <person name="Koren S."/>
            <person name="Silverstein K.A.T."/>
            <person name="Beckman K.B."/>
            <person name="Gohl D.M."/>
        </authorList>
    </citation>
    <scope>NUCLEOTIDE SEQUENCE</scope>
    <source>
        <strain evidence="2">Duluth1</strain>
        <tissue evidence="2">Whole animal</tissue>
    </source>
</reference>
<dbReference type="Proteomes" id="UP000828390">
    <property type="component" value="Unassembled WGS sequence"/>
</dbReference>
<sequence>MSEQYNPNLHGTYEQPPMNSADRSRRRTKYRRIRSTARDNYMQNCGYGRPPLPQNLGKFAEINGDVF</sequence>
<name>A0A9D4HJX2_DREPO</name>
<evidence type="ECO:0000313" key="2">
    <source>
        <dbReference type="EMBL" id="KAH3720289.1"/>
    </source>
</evidence>
<evidence type="ECO:0000256" key="1">
    <source>
        <dbReference type="SAM" id="MobiDB-lite"/>
    </source>
</evidence>
<accession>A0A9D4HJX2</accession>
<proteinExistence type="predicted"/>
<protein>
    <submittedName>
        <fullName evidence="2">Uncharacterized protein</fullName>
    </submittedName>
</protein>
<dbReference type="AlphaFoldDB" id="A0A9D4HJX2"/>
<evidence type="ECO:0000313" key="3">
    <source>
        <dbReference type="Proteomes" id="UP000828390"/>
    </source>
</evidence>
<gene>
    <name evidence="2" type="ORF">DPMN_063186</name>
</gene>
<comment type="caution">
    <text evidence="2">The sequence shown here is derived from an EMBL/GenBank/DDBJ whole genome shotgun (WGS) entry which is preliminary data.</text>
</comment>
<dbReference type="EMBL" id="JAIWYP010000013">
    <property type="protein sequence ID" value="KAH3720289.1"/>
    <property type="molecule type" value="Genomic_DNA"/>
</dbReference>
<feature type="region of interest" description="Disordered" evidence="1">
    <location>
        <begin position="1"/>
        <end position="29"/>
    </location>
</feature>
<organism evidence="2 3">
    <name type="scientific">Dreissena polymorpha</name>
    <name type="common">Zebra mussel</name>
    <name type="synonym">Mytilus polymorpha</name>
    <dbReference type="NCBI Taxonomy" id="45954"/>
    <lineage>
        <taxon>Eukaryota</taxon>
        <taxon>Metazoa</taxon>
        <taxon>Spiralia</taxon>
        <taxon>Lophotrochozoa</taxon>
        <taxon>Mollusca</taxon>
        <taxon>Bivalvia</taxon>
        <taxon>Autobranchia</taxon>
        <taxon>Heteroconchia</taxon>
        <taxon>Euheterodonta</taxon>
        <taxon>Imparidentia</taxon>
        <taxon>Neoheterodontei</taxon>
        <taxon>Myida</taxon>
        <taxon>Dreissenoidea</taxon>
        <taxon>Dreissenidae</taxon>
        <taxon>Dreissena</taxon>
    </lineage>
</organism>
<keyword evidence="3" id="KW-1185">Reference proteome</keyword>
<reference evidence="2" key="2">
    <citation type="submission" date="2020-11" db="EMBL/GenBank/DDBJ databases">
        <authorList>
            <person name="McCartney M.A."/>
            <person name="Auch B."/>
            <person name="Kono T."/>
            <person name="Mallez S."/>
            <person name="Becker A."/>
            <person name="Gohl D.M."/>
            <person name="Silverstein K.A.T."/>
            <person name="Koren S."/>
            <person name="Bechman K.B."/>
            <person name="Herman A."/>
            <person name="Abrahante J.E."/>
            <person name="Garbe J."/>
        </authorList>
    </citation>
    <scope>NUCLEOTIDE SEQUENCE</scope>
    <source>
        <strain evidence="2">Duluth1</strain>
        <tissue evidence="2">Whole animal</tissue>
    </source>
</reference>